<gene>
    <name evidence="8" type="primary">tuaB_1</name>
    <name evidence="8" type="ORF">C1752_01448</name>
</gene>
<dbReference type="CDD" id="cd13127">
    <property type="entry name" value="MATE_tuaB_like"/>
    <property type="match status" value="1"/>
</dbReference>
<organism evidence="8 9">
    <name type="scientific">Acaryochloris thomasi RCC1774</name>
    <dbReference type="NCBI Taxonomy" id="1764569"/>
    <lineage>
        <taxon>Bacteria</taxon>
        <taxon>Bacillati</taxon>
        <taxon>Cyanobacteriota</taxon>
        <taxon>Cyanophyceae</taxon>
        <taxon>Acaryochloridales</taxon>
        <taxon>Acaryochloridaceae</taxon>
        <taxon>Acaryochloris</taxon>
        <taxon>Acaryochloris thomasi</taxon>
    </lineage>
</organism>
<accession>A0A2W1JSG2</accession>
<evidence type="ECO:0000256" key="6">
    <source>
        <dbReference type="ARBA" id="ARBA00023136"/>
    </source>
</evidence>
<dbReference type="AlphaFoldDB" id="A0A2W1JSG2"/>
<evidence type="ECO:0000256" key="3">
    <source>
        <dbReference type="ARBA" id="ARBA00022475"/>
    </source>
</evidence>
<name>A0A2W1JSG2_9CYAN</name>
<keyword evidence="9" id="KW-1185">Reference proteome</keyword>
<dbReference type="Proteomes" id="UP000248857">
    <property type="component" value="Unassembled WGS sequence"/>
</dbReference>
<comment type="subcellular location">
    <subcellularLocation>
        <location evidence="1">Cell membrane</location>
        <topology evidence="1">Multi-pass membrane protein</topology>
    </subcellularLocation>
</comment>
<protein>
    <submittedName>
        <fullName evidence="8">Teichuronic acid biosynthesis protein TuaB</fullName>
    </submittedName>
</protein>
<feature type="transmembrane region" description="Helical" evidence="7">
    <location>
        <begin position="41"/>
        <end position="58"/>
    </location>
</feature>
<evidence type="ECO:0000256" key="2">
    <source>
        <dbReference type="ARBA" id="ARBA00007430"/>
    </source>
</evidence>
<keyword evidence="5 7" id="KW-1133">Transmembrane helix</keyword>
<dbReference type="Pfam" id="PF13440">
    <property type="entry name" value="Polysacc_synt_3"/>
    <property type="match status" value="1"/>
</dbReference>
<dbReference type="OrthoDB" id="9770347at2"/>
<reference evidence="8 9" key="1">
    <citation type="journal article" date="2018" name="Sci. Rep.">
        <title>A novel species of the marine cyanobacterium Acaryochloris with a unique pigment content and lifestyle.</title>
        <authorList>
            <person name="Partensky F."/>
            <person name="Six C."/>
            <person name="Ratin M."/>
            <person name="Garczarek L."/>
            <person name="Vaulot D."/>
            <person name="Probert I."/>
            <person name="Calteau A."/>
            <person name="Gourvil P."/>
            <person name="Marie D."/>
            <person name="Grebert T."/>
            <person name="Bouchier C."/>
            <person name="Le Panse S."/>
            <person name="Gachenot M."/>
            <person name="Rodriguez F."/>
            <person name="Garrido J.L."/>
        </authorList>
    </citation>
    <scope>NUCLEOTIDE SEQUENCE [LARGE SCALE GENOMIC DNA]</scope>
    <source>
        <strain evidence="8 9">RCC1774</strain>
    </source>
</reference>
<feature type="transmembrane region" description="Helical" evidence="7">
    <location>
        <begin position="79"/>
        <end position="104"/>
    </location>
</feature>
<feature type="transmembrane region" description="Helical" evidence="7">
    <location>
        <begin position="110"/>
        <end position="127"/>
    </location>
</feature>
<dbReference type="RefSeq" id="WP_110985404.1">
    <property type="nucleotide sequence ID" value="NZ_CAWNWM010000003.1"/>
</dbReference>
<evidence type="ECO:0000256" key="7">
    <source>
        <dbReference type="SAM" id="Phobius"/>
    </source>
</evidence>
<keyword evidence="6 7" id="KW-0472">Membrane</keyword>
<comment type="similarity">
    <text evidence="2">Belongs to the polysaccharide synthase family.</text>
</comment>
<keyword evidence="4 7" id="KW-0812">Transmembrane</keyword>
<dbReference type="EMBL" id="PQWO01000003">
    <property type="protein sequence ID" value="PZD74135.1"/>
    <property type="molecule type" value="Genomic_DNA"/>
</dbReference>
<feature type="transmembrane region" description="Helical" evidence="7">
    <location>
        <begin position="12"/>
        <end position="35"/>
    </location>
</feature>
<proteinExistence type="inferred from homology"/>
<feature type="transmembrane region" description="Helical" evidence="7">
    <location>
        <begin position="359"/>
        <end position="378"/>
    </location>
</feature>
<feature type="transmembrane region" description="Helical" evidence="7">
    <location>
        <begin position="139"/>
        <end position="161"/>
    </location>
</feature>
<dbReference type="GO" id="GO:0005886">
    <property type="term" value="C:plasma membrane"/>
    <property type="evidence" value="ECO:0007669"/>
    <property type="project" value="UniProtKB-SubCell"/>
</dbReference>
<dbReference type="PANTHER" id="PTHR30250:SF10">
    <property type="entry name" value="LIPOPOLYSACCHARIDE BIOSYNTHESIS PROTEIN WZXC"/>
    <property type="match status" value="1"/>
</dbReference>
<evidence type="ECO:0000256" key="1">
    <source>
        <dbReference type="ARBA" id="ARBA00004651"/>
    </source>
</evidence>
<feature type="transmembrane region" description="Helical" evidence="7">
    <location>
        <begin position="230"/>
        <end position="251"/>
    </location>
</feature>
<feature type="transmembrane region" description="Helical" evidence="7">
    <location>
        <begin position="282"/>
        <end position="306"/>
    </location>
</feature>
<dbReference type="InterPro" id="IPR050833">
    <property type="entry name" value="Poly_Biosynth_Transport"/>
</dbReference>
<evidence type="ECO:0000313" key="8">
    <source>
        <dbReference type="EMBL" id="PZD74135.1"/>
    </source>
</evidence>
<comment type="caution">
    <text evidence="8">The sequence shown here is derived from an EMBL/GenBank/DDBJ whole genome shotgun (WGS) entry which is preliminary data.</text>
</comment>
<feature type="transmembrane region" description="Helical" evidence="7">
    <location>
        <begin position="441"/>
        <end position="460"/>
    </location>
</feature>
<evidence type="ECO:0000256" key="4">
    <source>
        <dbReference type="ARBA" id="ARBA00022692"/>
    </source>
</evidence>
<sequence>MTLKQQAIRGALWTGIQNWAGQMGAFLVFFVLARLLEPADFGLVALANVFLAFMQIFLEQGFAQALIQREDLEPEHLDTAFWTNIAIGIALGLLSLLTADWIAAGFDEPRLTPILRCFSLIFLINALRGTQQAVLERQFAFKAIAMRSLLGIMIGGITGIGMALSGLGVWSLVGQQFMNELVGTLVIWKASDWRPRFRFSLRHFRQLFRFGSHVLGLNFLNFFNTKINDFLIGYFLGSVALGYYAISYRILQVMTQLLVRTTSGVSLPTFSRLKHDLNRFRNAFYTVTRLTSAIAFPFFLGTSVLAPELVTVLFGEKWLPAVPVIQLLSILGLVRSISFFKSSVFMALGEPAWAMKLKFLSVTLNLVGFAIAFRWGIIGVTFANMMRGLIVFPVGQWVLSRMVKIPFFTYSRQFSAALVSSLVMMGLLLSVKTYLTSLIEMQIIILSLCTLLGAATYGLMLRTLAPQIVAEFWEIGRVALSRSKDTQKA</sequence>
<feature type="transmembrane region" description="Helical" evidence="7">
    <location>
        <begin position="415"/>
        <end position="435"/>
    </location>
</feature>
<evidence type="ECO:0000313" key="9">
    <source>
        <dbReference type="Proteomes" id="UP000248857"/>
    </source>
</evidence>
<evidence type="ECO:0000256" key="5">
    <source>
        <dbReference type="ARBA" id="ARBA00022989"/>
    </source>
</evidence>
<keyword evidence="3" id="KW-1003">Cell membrane</keyword>
<feature type="transmembrane region" description="Helical" evidence="7">
    <location>
        <begin position="318"/>
        <end position="338"/>
    </location>
</feature>
<dbReference type="PANTHER" id="PTHR30250">
    <property type="entry name" value="PST FAMILY PREDICTED COLANIC ACID TRANSPORTER"/>
    <property type="match status" value="1"/>
</dbReference>